<dbReference type="PANTHER" id="PTHR47642">
    <property type="entry name" value="ATP-DEPENDENT DNA HELICASE"/>
    <property type="match status" value="1"/>
</dbReference>
<dbReference type="SUPFAM" id="SSF52540">
    <property type="entry name" value="P-loop containing nucleoside triphosphate hydrolases"/>
    <property type="match status" value="1"/>
</dbReference>
<comment type="similarity">
    <text evidence="1">Belongs to the helicase family.</text>
</comment>
<comment type="caution">
    <text evidence="4">The sequence shown here is derived from an EMBL/GenBank/DDBJ whole genome shotgun (WGS) entry which is preliminary data.</text>
</comment>
<feature type="domain" description="DNA helicase Pif1-like DEAD-box helicase" evidence="3">
    <location>
        <begin position="505"/>
        <end position="657"/>
    </location>
</feature>
<keyword evidence="1" id="KW-0067">ATP-binding</keyword>
<feature type="compositionally biased region" description="Low complexity" evidence="2">
    <location>
        <begin position="32"/>
        <end position="48"/>
    </location>
</feature>
<keyword evidence="1 4" id="KW-0347">Helicase</keyword>
<proteinExistence type="inferred from homology"/>
<dbReference type="GO" id="GO:0006310">
    <property type="term" value="P:DNA recombination"/>
    <property type="evidence" value="ECO:0007669"/>
    <property type="project" value="UniProtKB-KW"/>
</dbReference>
<dbReference type="GO" id="GO:0006281">
    <property type="term" value="P:DNA repair"/>
    <property type="evidence" value="ECO:0007669"/>
    <property type="project" value="UniProtKB-KW"/>
</dbReference>
<feature type="non-terminal residue" evidence="4">
    <location>
        <position position="1"/>
    </location>
</feature>
<dbReference type="Pfam" id="PF05970">
    <property type="entry name" value="PIF1"/>
    <property type="match status" value="1"/>
</dbReference>
<dbReference type="GO" id="GO:0016787">
    <property type="term" value="F:hydrolase activity"/>
    <property type="evidence" value="ECO:0007669"/>
    <property type="project" value="UniProtKB-KW"/>
</dbReference>
<keyword evidence="5" id="KW-1185">Reference proteome</keyword>
<dbReference type="EC" id="5.6.2.3" evidence="1"/>
<dbReference type="PANTHER" id="PTHR47642:SF8">
    <property type="entry name" value="ATP-DEPENDENT DNA HELICASE"/>
    <property type="match status" value="1"/>
</dbReference>
<keyword evidence="1" id="KW-0378">Hydrolase</keyword>
<keyword evidence="1" id="KW-0234">DNA repair</keyword>
<keyword evidence="1" id="KW-0547">Nucleotide-binding</keyword>
<name>A0AAE1HPR5_9NEOP</name>
<dbReference type="GO" id="GO:0005524">
    <property type="term" value="F:ATP binding"/>
    <property type="evidence" value="ECO:0007669"/>
    <property type="project" value="UniProtKB-KW"/>
</dbReference>
<protein>
    <recommendedName>
        <fullName evidence="1">ATP-dependent DNA helicase</fullName>
        <ecNumber evidence="1">5.6.2.3</ecNumber>
    </recommendedName>
</protein>
<dbReference type="GO" id="GO:0043139">
    <property type="term" value="F:5'-3' DNA helicase activity"/>
    <property type="evidence" value="ECO:0007669"/>
    <property type="project" value="UniProtKB-EC"/>
</dbReference>
<organism evidence="4 5">
    <name type="scientific">Frankliniella fusca</name>
    <dbReference type="NCBI Taxonomy" id="407009"/>
    <lineage>
        <taxon>Eukaryota</taxon>
        <taxon>Metazoa</taxon>
        <taxon>Ecdysozoa</taxon>
        <taxon>Arthropoda</taxon>
        <taxon>Hexapoda</taxon>
        <taxon>Insecta</taxon>
        <taxon>Pterygota</taxon>
        <taxon>Neoptera</taxon>
        <taxon>Paraneoptera</taxon>
        <taxon>Thysanoptera</taxon>
        <taxon>Terebrantia</taxon>
        <taxon>Thripoidea</taxon>
        <taxon>Thripidae</taxon>
        <taxon>Frankliniella</taxon>
    </lineage>
</organism>
<comment type="cofactor">
    <cofactor evidence="1">
        <name>Mg(2+)</name>
        <dbReference type="ChEBI" id="CHEBI:18420"/>
    </cofactor>
</comment>
<evidence type="ECO:0000259" key="3">
    <source>
        <dbReference type="Pfam" id="PF05970"/>
    </source>
</evidence>
<feature type="compositionally biased region" description="Basic and acidic residues" evidence="2">
    <location>
        <begin position="1"/>
        <end position="12"/>
    </location>
</feature>
<keyword evidence="1" id="KW-0227">DNA damage</keyword>
<reference evidence="4" key="2">
    <citation type="journal article" date="2023" name="BMC Genomics">
        <title>Pest status, molecular evolution, and epigenetic factors derived from the genome assembly of Frankliniella fusca, a thysanopteran phytovirus vector.</title>
        <authorList>
            <person name="Catto M.A."/>
            <person name="Labadie P.E."/>
            <person name="Jacobson A.L."/>
            <person name="Kennedy G.G."/>
            <person name="Srinivasan R."/>
            <person name="Hunt B.G."/>
        </authorList>
    </citation>
    <scope>NUCLEOTIDE SEQUENCE</scope>
    <source>
        <strain evidence="4">PL_HMW_Pooled</strain>
    </source>
</reference>
<reference evidence="4" key="1">
    <citation type="submission" date="2021-07" db="EMBL/GenBank/DDBJ databases">
        <authorList>
            <person name="Catto M.A."/>
            <person name="Jacobson A."/>
            <person name="Kennedy G."/>
            <person name="Labadie P."/>
            <person name="Hunt B.G."/>
            <person name="Srinivasan R."/>
        </authorList>
    </citation>
    <scope>NUCLEOTIDE SEQUENCE</scope>
    <source>
        <strain evidence="4">PL_HMW_Pooled</strain>
        <tissue evidence="4">Head</tissue>
    </source>
</reference>
<keyword evidence="1" id="KW-0233">DNA recombination</keyword>
<dbReference type="Gene3D" id="3.40.50.300">
    <property type="entry name" value="P-loop containing nucleotide triphosphate hydrolases"/>
    <property type="match status" value="1"/>
</dbReference>
<dbReference type="Proteomes" id="UP001219518">
    <property type="component" value="Unassembled WGS sequence"/>
</dbReference>
<evidence type="ECO:0000256" key="2">
    <source>
        <dbReference type="SAM" id="MobiDB-lite"/>
    </source>
</evidence>
<gene>
    <name evidence="4" type="ORF">KUF71_002583</name>
</gene>
<dbReference type="InterPro" id="IPR010285">
    <property type="entry name" value="DNA_helicase_pif1-like_DEAD"/>
</dbReference>
<evidence type="ECO:0000256" key="1">
    <source>
        <dbReference type="RuleBase" id="RU363044"/>
    </source>
</evidence>
<sequence length="668" mass="75568">MAVSHECDKERATTPVCGITPQAPQERRVRTARSGPASRAPASPAAAAGPGGGRAQCRHRVFLHRDADKDEREEADRGDTDWETYIEYLRDLRLKLKDVLASDDCPDTVEEVWRAAGCPDDATYELAIRTGVCRPSVLYRRAVADRWTNPFLKWVLEAFLSNTDAQVILDLFSLLRYCIKYVTKEEKNHSQLHNEITRLRREQGFDDRTLMRMLSSRTLRAKETSAQEAAWVLMKFPLSETSRKCTFIDTSQPQERVHSPKPAKDLVGLPQGSTDLWYPDLYDIYSRRPDNLEQVTLAEFVALHHQSKDLKARRNHRIIRYRRFAENSENLEERENFYRAMCTLHLSWRDESEILTLGQASSFQKLYADNEDTILTRRATFEAALGLDALLQHEMDVCVAEDEAAALEAECNARGTLAGASKLCFDDEIAEFMDCDDAQDVNIDLQELQRQPQLCAVPAQVRRRGVWDRQTYLDNIRRLNKQQRDVVLAVIHETFFPANTVEDSSTVVISAPTGKAAYNIGGGTMHNVYHLSYNQEATSSQRLHGGSTDVMLPLQGQQLGNMQIKFANVRAQIIDEVSMVSDRNLLGVDQRCKEAKGSEADFGGLWTIIFGDFRQLAPVGGSPVYVSSTDSLAGSSLLWQKFEYVELSENMRQGEDKVFAELLKKIGD</sequence>
<dbReference type="AlphaFoldDB" id="A0AAE1HPR5"/>
<dbReference type="InterPro" id="IPR027417">
    <property type="entry name" value="P-loop_NTPase"/>
</dbReference>
<dbReference type="EMBL" id="JAHWGI010001223">
    <property type="protein sequence ID" value="KAK3925197.1"/>
    <property type="molecule type" value="Genomic_DNA"/>
</dbReference>
<comment type="catalytic activity">
    <reaction evidence="1">
        <text>ATP + H2O = ADP + phosphate + H(+)</text>
        <dbReference type="Rhea" id="RHEA:13065"/>
        <dbReference type="ChEBI" id="CHEBI:15377"/>
        <dbReference type="ChEBI" id="CHEBI:15378"/>
        <dbReference type="ChEBI" id="CHEBI:30616"/>
        <dbReference type="ChEBI" id="CHEBI:43474"/>
        <dbReference type="ChEBI" id="CHEBI:456216"/>
        <dbReference type="EC" id="5.6.2.3"/>
    </reaction>
</comment>
<accession>A0AAE1HPR5</accession>
<dbReference type="InterPro" id="IPR051055">
    <property type="entry name" value="PIF1_helicase"/>
</dbReference>
<feature type="region of interest" description="Disordered" evidence="2">
    <location>
        <begin position="1"/>
        <end position="54"/>
    </location>
</feature>
<evidence type="ECO:0000313" key="5">
    <source>
        <dbReference type="Proteomes" id="UP001219518"/>
    </source>
</evidence>
<evidence type="ECO:0000313" key="4">
    <source>
        <dbReference type="EMBL" id="KAK3925197.1"/>
    </source>
</evidence>
<dbReference type="GO" id="GO:0000723">
    <property type="term" value="P:telomere maintenance"/>
    <property type="evidence" value="ECO:0007669"/>
    <property type="project" value="InterPro"/>
</dbReference>